<dbReference type="InterPro" id="IPR009057">
    <property type="entry name" value="Homeodomain-like_sf"/>
</dbReference>
<proteinExistence type="predicted"/>
<feature type="compositionally biased region" description="Pro residues" evidence="2">
    <location>
        <begin position="455"/>
        <end position="474"/>
    </location>
</feature>
<sequence length="661" mass="75196">MEKTELFVRTSSRDFPFAPHLSPTHPSIHSLHQPFVSFGTSFDDDFDIGQHFLLQSDDHDQNRFRAPDSSRTLNGQKNHSQTEFSSSQLFVQSFKPYHTLNNSTDLFRCHDSGIDEDLSHLQDLRDIETLDARIQKISSELDSLSIQLGAENRQSDRDAPIWSLRQESLLISSGHLGFGSSDTFNPNDVNPNCMLIDSGQRGFDQTFLDLTPEPPQQHETRMDYFGHRASPLFDPSRHFEYDLQQSPHPSFQFPQLTPTPRNGIFPSFTPLPSLPPLPPLPQHFPLHQPQPMSLNKPTFFTLFRVLGEDVAGYIFHSCLKLGFKRPKCVICEELDEQLESKVSTIDKGTDQVKTEMKHPQQESVLPKHPITYQPSLPPASPQFVGDLPNLRGPDGHLRSELTTLFDGIRCVSCFELLLGCTVPTSLLSGQSDPCQSIHPDSSAPTHTNTNDPNQLPQPLPPTLPIAKPPAPPKDTFPRWARGILVAWYTSRSLHGKPYLTDQEKVVLGNVTGLTWTQITDWVSNKRNRDRRWGMAKSKYQKKGKEKGEVEIKEEIGRGVERGEEEGDAGKMKKKRKGRKERQEAEKTNKERIQPALLPKLVSFPSFTSPQHEDATQIEFPTFGRNENDVELGNSYRKQKRYAPSEEYDRKVMKLDFSWEFK</sequence>
<name>A0ABQ9Y9Z9_9EUKA</name>
<feature type="region of interest" description="Disordered" evidence="2">
    <location>
        <begin position="560"/>
        <end position="594"/>
    </location>
</feature>
<dbReference type="SUPFAM" id="SSF46689">
    <property type="entry name" value="Homeodomain-like"/>
    <property type="match status" value="1"/>
</dbReference>
<dbReference type="InterPro" id="IPR001356">
    <property type="entry name" value="HD"/>
</dbReference>
<dbReference type="CDD" id="cd00086">
    <property type="entry name" value="homeodomain"/>
    <property type="match status" value="1"/>
</dbReference>
<evidence type="ECO:0000313" key="5">
    <source>
        <dbReference type="Proteomes" id="UP001281761"/>
    </source>
</evidence>
<keyword evidence="1" id="KW-0539">Nucleus</keyword>
<dbReference type="PROSITE" id="PS50071">
    <property type="entry name" value="HOMEOBOX_2"/>
    <property type="match status" value="1"/>
</dbReference>
<evidence type="ECO:0000256" key="1">
    <source>
        <dbReference type="PROSITE-ProRule" id="PRU00108"/>
    </source>
</evidence>
<feature type="region of interest" description="Disordered" evidence="2">
    <location>
        <begin position="429"/>
        <end position="474"/>
    </location>
</feature>
<dbReference type="Proteomes" id="UP001281761">
    <property type="component" value="Unassembled WGS sequence"/>
</dbReference>
<keyword evidence="1" id="KW-0371">Homeobox</keyword>
<reference evidence="4 5" key="1">
    <citation type="journal article" date="2022" name="bioRxiv">
        <title>Genomics of Preaxostyla Flagellates Illuminates Evolutionary Transitions and the Path Towards Mitochondrial Loss.</title>
        <authorList>
            <person name="Novak L.V.F."/>
            <person name="Treitli S.C."/>
            <person name="Pyrih J."/>
            <person name="Halakuc P."/>
            <person name="Pipaliya S.V."/>
            <person name="Vacek V."/>
            <person name="Brzon O."/>
            <person name="Soukal P."/>
            <person name="Eme L."/>
            <person name="Dacks J.B."/>
            <person name="Karnkowska A."/>
            <person name="Elias M."/>
            <person name="Hampl V."/>
        </authorList>
    </citation>
    <scope>NUCLEOTIDE SEQUENCE [LARGE SCALE GENOMIC DNA]</scope>
    <source>
        <strain evidence="4">NAU3</strain>
        <tissue evidence="4">Gut</tissue>
    </source>
</reference>
<feature type="compositionally biased region" description="Polar residues" evidence="2">
    <location>
        <begin position="429"/>
        <end position="448"/>
    </location>
</feature>
<dbReference type="EMBL" id="JARBJD010000022">
    <property type="protein sequence ID" value="KAK2960555.1"/>
    <property type="molecule type" value="Genomic_DNA"/>
</dbReference>
<protein>
    <recommendedName>
        <fullName evidence="3">Homeobox domain-containing protein</fullName>
    </recommendedName>
</protein>
<dbReference type="Gene3D" id="1.10.10.60">
    <property type="entry name" value="Homeodomain-like"/>
    <property type="match status" value="1"/>
</dbReference>
<comment type="caution">
    <text evidence="4">The sequence shown here is derived from an EMBL/GenBank/DDBJ whole genome shotgun (WGS) entry which is preliminary data.</text>
</comment>
<feature type="DNA-binding region" description="Homeobox" evidence="1">
    <location>
        <begin position="469"/>
        <end position="533"/>
    </location>
</feature>
<feature type="compositionally biased region" description="Basic and acidic residues" evidence="2">
    <location>
        <begin position="580"/>
        <end position="592"/>
    </location>
</feature>
<keyword evidence="5" id="KW-1185">Reference proteome</keyword>
<feature type="domain" description="Homeobox" evidence="3">
    <location>
        <begin position="467"/>
        <end position="532"/>
    </location>
</feature>
<dbReference type="SMART" id="SM00389">
    <property type="entry name" value="HOX"/>
    <property type="match status" value="1"/>
</dbReference>
<evidence type="ECO:0000256" key="2">
    <source>
        <dbReference type="SAM" id="MobiDB-lite"/>
    </source>
</evidence>
<keyword evidence="1" id="KW-0238">DNA-binding</keyword>
<evidence type="ECO:0000259" key="3">
    <source>
        <dbReference type="PROSITE" id="PS50071"/>
    </source>
</evidence>
<accession>A0ABQ9Y9Z9</accession>
<gene>
    <name evidence="4" type="ORF">BLNAU_4453</name>
</gene>
<comment type="subcellular location">
    <subcellularLocation>
        <location evidence="1">Nucleus</location>
    </subcellularLocation>
</comment>
<organism evidence="4 5">
    <name type="scientific">Blattamonas nauphoetae</name>
    <dbReference type="NCBI Taxonomy" id="2049346"/>
    <lineage>
        <taxon>Eukaryota</taxon>
        <taxon>Metamonada</taxon>
        <taxon>Preaxostyla</taxon>
        <taxon>Oxymonadida</taxon>
        <taxon>Blattamonas</taxon>
    </lineage>
</organism>
<evidence type="ECO:0000313" key="4">
    <source>
        <dbReference type="EMBL" id="KAK2960555.1"/>
    </source>
</evidence>